<organism evidence="14 15">
    <name type="scientific">Thalassolituus maritimus</name>
    <dbReference type="NCBI Taxonomy" id="484498"/>
    <lineage>
        <taxon>Bacteria</taxon>
        <taxon>Pseudomonadati</taxon>
        <taxon>Pseudomonadota</taxon>
        <taxon>Gammaproteobacteria</taxon>
        <taxon>Oceanospirillales</taxon>
        <taxon>Oceanospirillaceae</taxon>
        <taxon>Thalassolituus</taxon>
    </lineage>
</organism>
<dbReference type="PANTHER" id="PTHR30069:SF27">
    <property type="entry name" value="BLL4766 PROTEIN"/>
    <property type="match status" value="1"/>
</dbReference>
<dbReference type="STRING" id="484498.SAMN05421686_10590"/>
<reference evidence="15" key="1">
    <citation type="submission" date="2017-01" db="EMBL/GenBank/DDBJ databases">
        <authorList>
            <person name="Varghese N."/>
            <person name="Submissions S."/>
        </authorList>
    </citation>
    <scope>NUCLEOTIDE SEQUENCE [LARGE SCALE GENOMIC DNA]</scope>
    <source>
        <strain evidence="15">DSM 24913</strain>
    </source>
</reference>
<proteinExistence type="inferred from homology"/>
<keyword evidence="15" id="KW-1185">Reference proteome</keyword>
<dbReference type="GO" id="GO:0044718">
    <property type="term" value="P:siderophore transmembrane transport"/>
    <property type="evidence" value="ECO:0007669"/>
    <property type="project" value="TreeGrafter"/>
</dbReference>
<keyword evidence="2 8" id="KW-0813">Transport</keyword>
<protein>
    <submittedName>
        <fullName evidence="14">Iron complex outermembrane recepter protein</fullName>
    </submittedName>
</protein>
<feature type="signal peptide" evidence="11">
    <location>
        <begin position="1"/>
        <end position="21"/>
    </location>
</feature>
<evidence type="ECO:0000259" key="12">
    <source>
        <dbReference type="Pfam" id="PF00593"/>
    </source>
</evidence>
<dbReference type="Pfam" id="PF07715">
    <property type="entry name" value="Plug"/>
    <property type="match status" value="1"/>
</dbReference>
<evidence type="ECO:0000256" key="1">
    <source>
        <dbReference type="ARBA" id="ARBA00004571"/>
    </source>
</evidence>
<keyword evidence="7 8" id="KW-0998">Cell outer membrane</keyword>
<dbReference type="PROSITE" id="PS52016">
    <property type="entry name" value="TONB_DEPENDENT_REC_3"/>
    <property type="match status" value="1"/>
</dbReference>
<dbReference type="SUPFAM" id="SSF56935">
    <property type="entry name" value="Porins"/>
    <property type="match status" value="1"/>
</dbReference>
<keyword evidence="11" id="KW-0732">Signal</keyword>
<gene>
    <name evidence="14" type="ORF">SAMN05421686_10590</name>
</gene>
<dbReference type="Pfam" id="PF00593">
    <property type="entry name" value="TonB_dep_Rec_b-barrel"/>
    <property type="match status" value="1"/>
</dbReference>
<evidence type="ECO:0000256" key="4">
    <source>
        <dbReference type="ARBA" id="ARBA00022692"/>
    </source>
</evidence>
<evidence type="ECO:0000256" key="5">
    <source>
        <dbReference type="ARBA" id="ARBA00023077"/>
    </source>
</evidence>
<dbReference type="InterPro" id="IPR039426">
    <property type="entry name" value="TonB-dep_rcpt-like"/>
</dbReference>
<feature type="domain" description="TonB-dependent receptor-like beta-barrel" evidence="12">
    <location>
        <begin position="279"/>
        <end position="708"/>
    </location>
</feature>
<dbReference type="RefSeq" id="WP_076515383.1">
    <property type="nucleotide sequence ID" value="NZ_FTOH01000005.1"/>
</dbReference>
<dbReference type="InterPro" id="IPR036942">
    <property type="entry name" value="Beta-barrel_TonB_sf"/>
</dbReference>
<evidence type="ECO:0000313" key="15">
    <source>
        <dbReference type="Proteomes" id="UP000185639"/>
    </source>
</evidence>
<dbReference type="InterPro" id="IPR012910">
    <property type="entry name" value="Plug_dom"/>
</dbReference>
<accession>A0A1N7MC54</accession>
<dbReference type="PANTHER" id="PTHR30069">
    <property type="entry name" value="TONB-DEPENDENT OUTER MEMBRANE RECEPTOR"/>
    <property type="match status" value="1"/>
</dbReference>
<sequence length="759" mass="86000">MKGYLGSMVAILATAMNAAVAEDLFLPDAGLDAELSGFTVVPEVLTATRLKQPRSEVPGSMTVITAENIEQWGVRTLPELFRFVPGMFVKHGDQDSIAYHASNPNLMRRMQVLIDGRSVYRAGIASVVWEDIPVALEDIQRIEVFRGPNASSYGANAFMAVINIVTFHPADTLGTRAFARSGHQGVRDYEVSHSAELGEWVYRATVSRKHDDGFDGNERLGQETVQPGDNLHDGSRDSFISLNATTQFSDQSRLLVEAAYKDGKQRVRQRRGEDEIAPVDDNQSGFVMAQWQYDFSTTHTSQLRAYWQKEKRLTEFRKCAPAVVLSPLLGQLYREDPYWANVIGRFELPEELFLPIAGGTANPEDVEALLEEELDRNYDISQSDLDQVQTIFAQAGFDAVNLSSITCGEYDLDFDEQRIDVEFQDTVQWNDILRTVAGVSFRRDQVTSQTYFDGTVSNDLMRVFANAEIRPLDKLIFNLGGMYEDEDKNSAVFSPRVAANFLVAPQHSLRLVYSTAVRSPDLLEQEPDYSLQITNLTENYLGLSEGTLYATQTGAYGDLDHERITSWELGYYGRLPVQNLEMDIKVYRDHLYQLISDPINLNTPDVSSNSTMNLQGVDWQFTWTPVRDHSFWYSGAYLDADVRVGESPNLSDNEESNLKRVETRLSSEFSHNLSWSAALGSWRFTQSYFWHRSYNNSSGAKSSPYRRYEVHLKKGWIFNSWELETSAFLHHLIDESPIAYNTNRIEDKYLGFLQVGVKF</sequence>
<dbReference type="EMBL" id="FTOH01000005">
    <property type="protein sequence ID" value="SIS83640.1"/>
    <property type="molecule type" value="Genomic_DNA"/>
</dbReference>
<evidence type="ECO:0000256" key="8">
    <source>
        <dbReference type="PROSITE-ProRule" id="PRU01360"/>
    </source>
</evidence>
<dbReference type="Proteomes" id="UP000185639">
    <property type="component" value="Unassembled WGS sequence"/>
</dbReference>
<evidence type="ECO:0000256" key="9">
    <source>
        <dbReference type="RuleBase" id="RU003357"/>
    </source>
</evidence>
<dbReference type="GO" id="GO:0009279">
    <property type="term" value="C:cell outer membrane"/>
    <property type="evidence" value="ECO:0007669"/>
    <property type="project" value="UniProtKB-SubCell"/>
</dbReference>
<evidence type="ECO:0000256" key="10">
    <source>
        <dbReference type="SAM" id="MobiDB-lite"/>
    </source>
</evidence>
<evidence type="ECO:0000313" key="14">
    <source>
        <dbReference type="EMBL" id="SIS83640.1"/>
    </source>
</evidence>
<comment type="similarity">
    <text evidence="8 9">Belongs to the TonB-dependent receptor family.</text>
</comment>
<feature type="domain" description="TonB-dependent receptor plug" evidence="13">
    <location>
        <begin position="54"/>
        <end position="160"/>
    </location>
</feature>
<dbReference type="AlphaFoldDB" id="A0A1N7MC54"/>
<keyword evidence="4 8" id="KW-0812">Transmembrane</keyword>
<keyword evidence="6 8" id="KW-0472">Membrane</keyword>
<dbReference type="InterPro" id="IPR000531">
    <property type="entry name" value="Beta-barrel_TonB"/>
</dbReference>
<evidence type="ECO:0000256" key="3">
    <source>
        <dbReference type="ARBA" id="ARBA00022452"/>
    </source>
</evidence>
<name>A0A1N7MC54_9GAMM</name>
<keyword evidence="3 8" id="KW-1134">Transmembrane beta strand</keyword>
<feature type="region of interest" description="Disordered" evidence="10">
    <location>
        <begin position="213"/>
        <end position="232"/>
    </location>
</feature>
<feature type="chain" id="PRO_5012523644" evidence="11">
    <location>
        <begin position="22"/>
        <end position="759"/>
    </location>
</feature>
<evidence type="ECO:0000256" key="7">
    <source>
        <dbReference type="ARBA" id="ARBA00023237"/>
    </source>
</evidence>
<keyword evidence="5 9" id="KW-0798">TonB box</keyword>
<evidence type="ECO:0000256" key="2">
    <source>
        <dbReference type="ARBA" id="ARBA00022448"/>
    </source>
</evidence>
<evidence type="ECO:0000256" key="6">
    <source>
        <dbReference type="ARBA" id="ARBA00023136"/>
    </source>
</evidence>
<evidence type="ECO:0000259" key="13">
    <source>
        <dbReference type="Pfam" id="PF07715"/>
    </source>
</evidence>
<dbReference type="Gene3D" id="2.40.170.20">
    <property type="entry name" value="TonB-dependent receptor, beta-barrel domain"/>
    <property type="match status" value="2"/>
</dbReference>
<dbReference type="GO" id="GO:0015344">
    <property type="term" value="F:siderophore uptake transmembrane transporter activity"/>
    <property type="evidence" value="ECO:0007669"/>
    <property type="project" value="TreeGrafter"/>
</dbReference>
<evidence type="ECO:0000256" key="11">
    <source>
        <dbReference type="SAM" id="SignalP"/>
    </source>
</evidence>
<comment type="subcellular location">
    <subcellularLocation>
        <location evidence="1 8">Cell outer membrane</location>
        <topology evidence="1 8">Multi-pass membrane protein</topology>
    </subcellularLocation>
</comment>